<dbReference type="PROSITE" id="PS00166">
    <property type="entry name" value="ENOYL_COA_HYDRATASE"/>
    <property type="match status" value="1"/>
</dbReference>
<dbReference type="InterPro" id="IPR018376">
    <property type="entry name" value="Enoyl-CoA_hyd/isom_CS"/>
</dbReference>
<name>A0AB39R8H0_9ACTN</name>
<dbReference type="Pfam" id="PF00378">
    <property type="entry name" value="ECH_1"/>
    <property type="match status" value="1"/>
</dbReference>
<dbReference type="Gene3D" id="3.90.226.10">
    <property type="entry name" value="2-enoyl-CoA Hydratase, Chain A, domain 1"/>
    <property type="match status" value="1"/>
</dbReference>
<dbReference type="PANTHER" id="PTHR43802:SF1">
    <property type="entry name" value="IP11341P-RELATED"/>
    <property type="match status" value="1"/>
</dbReference>
<dbReference type="AlphaFoldDB" id="A0AB39R8H0"/>
<protein>
    <submittedName>
        <fullName evidence="3">Enoyl-CoA hydratase/isomerase family protein</fullName>
    </submittedName>
</protein>
<evidence type="ECO:0000256" key="2">
    <source>
        <dbReference type="RuleBase" id="RU003707"/>
    </source>
</evidence>
<dbReference type="InterPro" id="IPR001753">
    <property type="entry name" value="Enoyl-CoA_hydra/iso"/>
</dbReference>
<organism evidence="3">
    <name type="scientific">Streptomyces sp. R39</name>
    <dbReference type="NCBI Taxonomy" id="3238631"/>
    <lineage>
        <taxon>Bacteria</taxon>
        <taxon>Bacillati</taxon>
        <taxon>Actinomycetota</taxon>
        <taxon>Actinomycetes</taxon>
        <taxon>Kitasatosporales</taxon>
        <taxon>Streptomycetaceae</taxon>
        <taxon>Streptomyces</taxon>
    </lineage>
</organism>
<reference evidence="3" key="1">
    <citation type="submission" date="2024-07" db="EMBL/GenBank/DDBJ databases">
        <authorList>
            <person name="Yu S.T."/>
        </authorList>
    </citation>
    <scope>NUCLEOTIDE SEQUENCE</scope>
    <source>
        <strain evidence="3">R39</strain>
    </source>
</reference>
<dbReference type="GO" id="GO:0003824">
    <property type="term" value="F:catalytic activity"/>
    <property type="evidence" value="ECO:0007669"/>
    <property type="project" value="InterPro"/>
</dbReference>
<evidence type="ECO:0000313" key="3">
    <source>
        <dbReference type="EMBL" id="XDQ49279.1"/>
    </source>
</evidence>
<evidence type="ECO:0000256" key="1">
    <source>
        <dbReference type="ARBA" id="ARBA00005254"/>
    </source>
</evidence>
<comment type="similarity">
    <text evidence="1 2">Belongs to the enoyl-CoA hydratase/isomerase family.</text>
</comment>
<dbReference type="EMBL" id="CP163441">
    <property type="protein sequence ID" value="XDQ49279.1"/>
    <property type="molecule type" value="Genomic_DNA"/>
</dbReference>
<proteinExistence type="inferred from homology"/>
<dbReference type="PANTHER" id="PTHR43802">
    <property type="entry name" value="ENOYL-COA HYDRATASE"/>
    <property type="match status" value="1"/>
</dbReference>
<dbReference type="SUPFAM" id="SSF52096">
    <property type="entry name" value="ClpP/crotonase"/>
    <property type="match status" value="1"/>
</dbReference>
<sequence length="277" mass="28792">MSPLSDPPCSSRSLPRETSVLYEVHGGVAHVTLHRPHVSNAIDVDLARSLDEAIRRADADPAAGAVLLSGTGRVFCAGGDIAAMNAASDRPAFLASLATAAHGAVRAMEALTKPLVAAVQGTAAGAGFSFVLGADIVLAGRSAKFVTAYTSIGLTPDGGLSWLLPRAVGQQRALELLMTSAPLDAERAQTLGIVNRVCDDPDVAGTAHDLAVRLAARPTRALGEARRLVRSSWAHTLEAHLDQEAETIARVSAGDEAAALMARFLDRPSARSEGRVR</sequence>
<gene>
    <name evidence="3" type="ORF">AB5J52_47435</name>
</gene>
<dbReference type="RefSeq" id="WP_369227933.1">
    <property type="nucleotide sequence ID" value="NZ_CP163441.1"/>
</dbReference>
<dbReference type="InterPro" id="IPR029045">
    <property type="entry name" value="ClpP/crotonase-like_dom_sf"/>
</dbReference>
<dbReference type="CDD" id="cd06558">
    <property type="entry name" value="crotonase-like"/>
    <property type="match status" value="1"/>
</dbReference>
<accession>A0AB39R8H0</accession>